<dbReference type="Pfam" id="PF03919">
    <property type="entry name" value="mRNA_cap_C"/>
    <property type="match status" value="1"/>
</dbReference>
<dbReference type="FunFam" id="2.40.50.140:FF:000111">
    <property type="entry name" value="mRNA-capping enzyme"/>
    <property type="match status" value="1"/>
</dbReference>
<proteinExistence type="predicted"/>
<dbReference type="EMBL" id="BGZK01000592">
    <property type="protein sequence ID" value="GBP51939.1"/>
    <property type="molecule type" value="Genomic_DNA"/>
</dbReference>
<sequence>MYKIRFVIRNRPYKPGRCDEVLKWKPPHMNSIDFKLKIVKEEGTGILTRKVGHLYVGQLDPPFATLKVTKDVKHLDNKIVECKFVNNQWVVMRERTDKSFPNSFTTADAVWKTIRDPVTKEMLFKVLDRKRLQDDHDSEIMPPPKRVARYKEMDASQAERLGRSCLSVVPCSRSHARLRRNATMSHDFSCVQPAFIDL</sequence>
<dbReference type="STRING" id="151549.A0A4C1WNQ6"/>
<accession>A0A4C1WNQ6</accession>
<evidence type="ECO:0000259" key="1">
    <source>
        <dbReference type="Pfam" id="PF03919"/>
    </source>
</evidence>
<name>A0A4C1WNQ6_EUMVA</name>
<evidence type="ECO:0000313" key="3">
    <source>
        <dbReference type="Proteomes" id="UP000299102"/>
    </source>
</evidence>
<dbReference type="InterPro" id="IPR012340">
    <property type="entry name" value="NA-bd_OB-fold"/>
</dbReference>
<dbReference type="InterPro" id="IPR051029">
    <property type="entry name" value="mRNA_Capping_Enz/RNA_Phosphat"/>
</dbReference>
<dbReference type="GO" id="GO:0004484">
    <property type="term" value="F:mRNA guanylyltransferase activity"/>
    <property type="evidence" value="ECO:0007669"/>
    <property type="project" value="TreeGrafter"/>
</dbReference>
<dbReference type="InterPro" id="IPR013846">
    <property type="entry name" value="mRNA_cap_enzyme_C"/>
</dbReference>
<dbReference type="GO" id="GO:0006370">
    <property type="term" value="P:7-methylguanosine mRNA capping"/>
    <property type="evidence" value="ECO:0007669"/>
    <property type="project" value="TreeGrafter"/>
</dbReference>
<dbReference type="SUPFAM" id="SSF50249">
    <property type="entry name" value="Nucleic acid-binding proteins"/>
    <property type="match status" value="1"/>
</dbReference>
<comment type="caution">
    <text evidence="2">The sequence shown here is derived from an EMBL/GenBank/DDBJ whole genome shotgun (WGS) entry which is preliminary data.</text>
</comment>
<dbReference type="Gene3D" id="2.40.50.140">
    <property type="entry name" value="Nucleic acid-binding proteins"/>
    <property type="match status" value="1"/>
</dbReference>
<gene>
    <name evidence="2" type="primary">Rngtt</name>
    <name evidence="2" type="ORF">EVAR_80034_1</name>
</gene>
<feature type="domain" description="mRNA capping enzyme C-terminal" evidence="1">
    <location>
        <begin position="29"/>
        <end position="123"/>
    </location>
</feature>
<dbReference type="Gene3D" id="4.10.87.10">
    <property type="entry name" value="mRNA Capping Enzyme, domain 3"/>
    <property type="match status" value="1"/>
</dbReference>
<reference evidence="2 3" key="1">
    <citation type="journal article" date="2019" name="Commun. Biol.">
        <title>The bagworm genome reveals a unique fibroin gene that provides high tensile strength.</title>
        <authorList>
            <person name="Kono N."/>
            <person name="Nakamura H."/>
            <person name="Ohtoshi R."/>
            <person name="Tomita M."/>
            <person name="Numata K."/>
            <person name="Arakawa K."/>
        </authorList>
    </citation>
    <scope>NUCLEOTIDE SEQUENCE [LARGE SCALE GENOMIC DNA]</scope>
</reference>
<evidence type="ECO:0000313" key="2">
    <source>
        <dbReference type="EMBL" id="GBP51939.1"/>
    </source>
</evidence>
<dbReference type="PANTHER" id="PTHR10367:SF17">
    <property type="entry name" value="MRNA-CAPPING ENZYME"/>
    <property type="match status" value="1"/>
</dbReference>
<dbReference type="PANTHER" id="PTHR10367">
    <property type="entry name" value="MRNA-CAPPING ENZYME"/>
    <property type="match status" value="1"/>
</dbReference>
<dbReference type="OrthoDB" id="200924at2759"/>
<dbReference type="Proteomes" id="UP000299102">
    <property type="component" value="Unassembled WGS sequence"/>
</dbReference>
<dbReference type="AlphaFoldDB" id="A0A4C1WNQ6"/>
<protein>
    <submittedName>
        <fullName evidence="2">mRNA-capping enzyme</fullName>
    </submittedName>
</protein>
<organism evidence="2 3">
    <name type="scientific">Eumeta variegata</name>
    <name type="common">Bagworm moth</name>
    <name type="synonym">Eumeta japonica</name>
    <dbReference type="NCBI Taxonomy" id="151549"/>
    <lineage>
        <taxon>Eukaryota</taxon>
        <taxon>Metazoa</taxon>
        <taxon>Ecdysozoa</taxon>
        <taxon>Arthropoda</taxon>
        <taxon>Hexapoda</taxon>
        <taxon>Insecta</taxon>
        <taxon>Pterygota</taxon>
        <taxon>Neoptera</taxon>
        <taxon>Endopterygota</taxon>
        <taxon>Lepidoptera</taxon>
        <taxon>Glossata</taxon>
        <taxon>Ditrysia</taxon>
        <taxon>Tineoidea</taxon>
        <taxon>Psychidae</taxon>
        <taxon>Oiketicinae</taxon>
        <taxon>Eumeta</taxon>
    </lineage>
</organism>
<keyword evidence="3" id="KW-1185">Reference proteome</keyword>